<dbReference type="Gene3D" id="3.30.450.30">
    <property type="entry name" value="Dynein light chain 2a, cytoplasmic"/>
    <property type="match status" value="1"/>
</dbReference>
<dbReference type="SMART" id="SM00960">
    <property type="entry name" value="Robl_LC7"/>
    <property type="match status" value="1"/>
</dbReference>
<dbReference type="Pfam" id="PF03259">
    <property type="entry name" value="Robl_LC7"/>
    <property type="match status" value="1"/>
</dbReference>
<reference evidence="2" key="1">
    <citation type="journal article" date="2020" name="mSystems">
        <title>Genome- and Community-Level Interaction Insights into Carbon Utilization and Element Cycling Functions of Hydrothermarchaeota in Hydrothermal Sediment.</title>
        <authorList>
            <person name="Zhou Z."/>
            <person name="Liu Y."/>
            <person name="Xu W."/>
            <person name="Pan J."/>
            <person name="Luo Z.H."/>
            <person name="Li M."/>
        </authorList>
    </citation>
    <scope>NUCLEOTIDE SEQUENCE [LARGE SCALE GENOMIC DNA]</scope>
    <source>
        <strain evidence="2">SpSt-477</strain>
    </source>
</reference>
<dbReference type="EMBL" id="DSUH01000381">
    <property type="protein sequence ID" value="HGU34489.1"/>
    <property type="molecule type" value="Genomic_DNA"/>
</dbReference>
<organism evidence="2">
    <name type="scientific">Desulfatirhabdium butyrativorans</name>
    <dbReference type="NCBI Taxonomy" id="340467"/>
    <lineage>
        <taxon>Bacteria</taxon>
        <taxon>Pseudomonadati</taxon>
        <taxon>Thermodesulfobacteriota</taxon>
        <taxon>Desulfobacteria</taxon>
        <taxon>Desulfobacterales</taxon>
        <taxon>Desulfatirhabdiaceae</taxon>
        <taxon>Desulfatirhabdium</taxon>
    </lineage>
</organism>
<dbReference type="PANTHER" id="PTHR13323">
    <property type="entry name" value="LATE ENDOSOMAL/LYSOSOMAL MP1 INTERACTING PROTEIN"/>
    <property type="match status" value="1"/>
</dbReference>
<sequence length="146" mass="15801">MAGDTDTITLAEYAMGEEQISRIETVLEQLVDIGVHSVLVIDMAGNIIALRDNGRVRIDVYSLAALAAANFGAVEAMARLVGEEEFSLLFHKGEHESLHFLKINSELLMLSLFGPELTLGLLRIKAGEAAAAIRNIYSGRTGDGMR</sequence>
<dbReference type="GO" id="GO:0060090">
    <property type="term" value="F:molecular adaptor activity"/>
    <property type="evidence" value="ECO:0007669"/>
    <property type="project" value="InterPro"/>
</dbReference>
<evidence type="ECO:0000259" key="1">
    <source>
        <dbReference type="SMART" id="SM00960"/>
    </source>
</evidence>
<dbReference type="InterPro" id="IPR037587">
    <property type="entry name" value="LAMTOR2-like"/>
</dbReference>
<name>A0A7C4VS22_9BACT</name>
<dbReference type="AlphaFoldDB" id="A0A7C4VS22"/>
<evidence type="ECO:0000313" key="2">
    <source>
        <dbReference type="EMBL" id="HGU34489.1"/>
    </source>
</evidence>
<dbReference type="GO" id="GO:0005085">
    <property type="term" value="F:guanyl-nucleotide exchange factor activity"/>
    <property type="evidence" value="ECO:0007669"/>
    <property type="project" value="InterPro"/>
</dbReference>
<dbReference type="InterPro" id="IPR004942">
    <property type="entry name" value="Roadblock/LAMTOR2_dom"/>
</dbReference>
<gene>
    <name evidence="2" type="ORF">ENS29_16830</name>
</gene>
<feature type="domain" description="Roadblock/LAMTOR2" evidence="1">
    <location>
        <begin position="23"/>
        <end position="112"/>
    </location>
</feature>
<accession>A0A7C4VS22</accession>
<proteinExistence type="predicted"/>
<protein>
    <submittedName>
        <fullName evidence="2">Roadblock/LC7 domain-containing protein</fullName>
    </submittedName>
</protein>
<dbReference type="SUPFAM" id="SSF103196">
    <property type="entry name" value="Roadblock/LC7 domain"/>
    <property type="match status" value="1"/>
</dbReference>
<dbReference type="GO" id="GO:0032008">
    <property type="term" value="P:positive regulation of TOR signaling"/>
    <property type="evidence" value="ECO:0007669"/>
    <property type="project" value="InterPro"/>
</dbReference>
<comment type="caution">
    <text evidence="2">The sequence shown here is derived from an EMBL/GenBank/DDBJ whole genome shotgun (WGS) entry which is preliminary data.</text>
</comment>